<sequence length="250" mass="26184">MSQDFSNRVVLVTGGSRGIGRAISIGLGGSGARVAVNYVQNKPAAKATLADIEAVGGSGGIYSGDVSNESAVRSMTAEIERTLGPIDMLVTSAGIANSQDHQKLTFENYRNIMATNVDGTFLPIMAVKDGMIERNTGSIVCISSIAGLRARPKMIPYSVSKAAVISLVRSCAAAFGPAIRVNGVAPGLIETDMTENMDPTLLDNMRDEAFLKRLGVPEDIAGTVLFLLSERASFISGQTFVVDGGRVTVP</sequence>
<proteinExistence type="inferred from homology"/>
<evidence type="ECO:0000256" key="1">
    <source>
        <dbReference type="ARBA" id="ARBA00006484"/>
    </source>
</evidence>
<evidence type="ECO:0000313" key="2">
    <source>
        <dbReference type="EMBL" id="SVC92783.1"/>
    </source>
</evidence>
<dbReference type="Pfam" id="PF13561">
    <property type="entry name" value="adh_short_C2"/>
    <property type="match status" value="1"/>
</dbReference>
<organism evidence="2">
    <name type="scientific">marine metagenome</name>
    <dbReference type="NCBI Taxonomy" id="408172"/>
    <lineage>
        <taxon>unclassified sequences</taxon>
        <taxon>metagenomes</taxon>
        <taxon>ecological metagenomes</taxon>
    </lineage>
</organism>
<name>A0A382R4X3_9ZZZZ</name>
<dbReference type="GO" id="GO:0016616">
    <property type="term" value="F:oxidoreductase activity, acting on the CH-OH group of donors, NAD or NADP as acceptor"/>
    <property type="evidence" value="ECO:0007669"/>
    <property type="project" value="TreeGrafter"/>
</dbReference>
<evidence type="ECO:0008006" key="3">
    <source>
        <dbReference type="Google" id="ProtNLM"/>
    </source>
</evidence>
<dbReference type="InterPro" id="IPR036291">
    <property type="entry name" value="NAD(P)-bd_dom_sf"/>
</dbReference>
<dbReference type="InterPro" id="IPR002347">
    <property type="entry name" value="SDR_fam"/>
</dbReference>
<dbReference type="Gene3D" id="3.40.50.720">
    <property type="entry name" value="NAD(P)-binding Rossmann-like Domain"/>
    <property type="match status" value="1"/>
</dbReference>
<dbReference type="PRINTS" id="PR00080">
    <property type="entry name" value="SDRFAMILY"/>
</dbReference>
<dbReference type="PANTHER" id="PTHR42760">
    <property type="entry name" value="SHORT-CHAIN DEHYDROGENASES/REDUCTASES FAMILY MEMBER"/>
    <property type="match status" value="1"/>
</dbReference>
<gene>
    <name evidence="2" type="ORF">METZ01_LOCUS345637</name>
</gene>
<dbReference type="FunFam" id="3.40.50.720:FF:000084">
    <property type="entry name" value="Short-chain dehydrogenase reductase"/>
    <property type="match status" value="1"/>
</dbReference>
<comment type="similarity">
    <text evidence="1">Belongs to the short-chain dehydrogenases/reductases (SDR) family.</text>
</comment>
<dbReference type="PRINTS" id="PR00081">
    <property type="entry name" value="GDHRDH"/>
</dbReference>
<accession>A0A382R4X3</accession>
<dbReference type="AlphaFoldDB" id="A0A382R4X3"/>
<dbReference type="SUPFAM" id="SSF51735">
    <property type="entry name" value="NAD(P)-binding Rossmann-fold domains"/>
    <property type="match status" value="1"/>
</dbReference>
<reference evidence="2" key="1">
    <citation type="submission" date="2018-05" db="EMBL/GenBank/DDBJ databases">
        <authorList>
            <person name="Lanie J.A."/>
            <person name="Ng W.-L."/>
            <person name="Kazmierczak K.M."/>
            <person name="Andrzejewski T.M."/>
            <person name="Davidsen T.M."/>
            <person name="Wayne K.J."/>
            <person name="Tettelin H."/>
            <person name="Glass J.I."/>
            <person name="Rusch D."/>
            <person name="Podicherti R."/>
            <person name="Tsui H.-C.T."/>
            <person name="Winkler M.E."/>
        </authorList>
    </citation>
    <scope>NUCLEOTIDE SEQUENCE</scope>
</reference>
<dbReference type="EMBL" id="UINC01119163">
    <property type="protein sequence ID" value="SVC92783.1"/>
    <property type="molecule type" value="Genomic_DNA"/>
</dbReference>
<protein>
    <recommendedName>
        <fullName evidence="3">Ketoreductase (KR) domain-containing protein</fullName>
    </recommendedName>
</protein>